<dbReference type="InterPro" id="IPR000182">
    <property type="entry name" value="GNAT_dom"/>
</dbReference>
<sequence>MEWRRLTQPEEPAFGRAMALYEASFPRHEQRLPDEQRAVLSHPEYHFTQLFDGAEFVGLLLYWEAEDFRYVEHFCVRPELRGRRYGAKALEELGRDGKTVVLEIDPPVDEIARRRQGFYQRCGFAVNPYPHVHPPYRPEYPGHELVVLSSPRALTPAEYGAFACYLSAVVMA</sequence>
<dbReference type="EMBL" id="ADLO01000124">
    <property type="protein sequence ID" value="KGF52523.1"/>
    <property type="molecule type" value="Genomic_DNA"/>
</dbReference>
<gene>
    <name evidence="2" type="ORF">HMPREF9460_03997</name>
</gene>
<name>A0A096AZN3_FLAPL</name>
<keyword evidence="3" id="KW-1185">Reference proteome</keyword>
<dbReference type="GO" id="GO:0016747">
    <property type="term" value="F:acyltransferase activity, transferring groups other than amino-acyl groups"/>
    <property type="evidence" value="ECO:0007669"/>
    <property type="project" value="InterPro"/>
</dbReference>
<dbReference type="InterPro" id="IPR016181">
    <property type="entry name" value="Acyl_CoA_acyltransferase"/>
</dbReference>
<evidence type="ECO:0000313" key="3">
    <source>
        <dbReference type="Proteomes" id="UP000029585"/>
    </source>
</evidence>
<dbReference type="AlphaFoldDB" id="A0A096AZN3"/>
<dbReference type="PATRIC" id="fig|742738.3.peg.4116"/>
<dbReference type="Gene3D" id="3.40.630.30">
    <property type="match status" value="1"/>
</dbReference>
<feature type="domain" description="N-acetyltransferase" evidence="1">
    <location>
        <begin position="1"/>
        <end position="153"/>
    </location>
</feature>
<dbReference type="RefSeq" id="WP_044943526.1">
    <property type="nucleotide sequence ID" value="NZ_KN174169.1"/>
</dbReference>
<dbReference type="PROSITE" id="PS51186">
    <property type="entry name" value="GNAT"/>
    <property type="match status" value="1"/>
</dbReference>
<proteinExistence type="predicted"/>
<organism evidence="2 3">
    <name type="scientific">Flavonifractor plautii 1_3_50AFAA</name>
    <dbReference type="NCBI Taxonomy" id="742738"/>
    <lineage>
        <taxon>Bacteria</taxon>
        <taxon>Bacillati</taxon>
        <taxon>Bacillota</taxon>
        <taxon>Clostridia</taxon>
        <taxon>Eubacteriales</taxon>
        <taxon>Oscillospiraceae</taxon>
        <taxon>Flavonifractor</taxon>
    </lineage>
</organism>
<protein>
    <recommendedName>
        <fullName evidence="1">N-acetyltransferase domain-containing protein</fullName>
    </recommendedName>
</protein>
<dbReference type="HOGENOM" id="CLU_105077_1_1_9"/>
<dbReference type="Proteomes" id="UP000029585">
    <property type="component" value="Unassembled WGS sequence"/>
</dbReference>
<dbReference type="eggNOG" id="COG0456">
    <property type="taxonomic scope" value="Bacteria"/>
</dbReference>
<comment type="caution">
    <text evidence="2">The sequence shown here is derived from an EMBL/GenBank/DDBJ whole genome shotgun (WGS) entry which is preliminary data.</text>
</comment>
<dbReference type="Pfam" id="PF00583">
    <property type="entry name" value="Acetyltransf_1"/>
    <property type="match status" value="1"/>
</dbReference>
<reference evidence="2 3" key="1">
    <citation type="submission" date="2011-08" db="EMBL/GenBank/DDBJ databases">
        <title>The Genome Sequence of Clostridium orbiscindens 1_3_50AFAA.</title>
        <authorList>
            <consortium name="The Broad Institute Genome Sequencing Platform"/>
            <person name="Earl A."/>
            <person name="Ward D."/>
            <person name="Feldgarden M."/>
            <person name="Gevers D."/>
            <person name="Daigneault M."/>
            <person name="Strauss J."/>
            <person name="Allen-Vercoe E."/>
            <person name="Young S.K."/>
            <person name="Zeng Q."/>
            <person name="Gargeya S."/>
            <person name="Fitzgerald M."/>
            <person name="Haas B."/>
            <person name="Abouelleil A."/>
            <person name="Alvarado L."/>
            <person name="Arachchi H.M."/>
            <person name="Berlin A."/>
            <person name="Brown A."/>
            <person name="Chapman S.B."/>
            <person name="Chen Z."/>
            <person name="Dunbar C."/>
            <person name="Freedman E."/>
            <person name="Gearin G."/>
            <person name="Gellesch M."/>
            <person name="Goldberg J."/>
            <person name="Griggs A."/>
            <person name="Gujja S."/>
            <person name="Heiman D."/>
            <person name="Howarth C."/>
            <person name="Larson L."/>
            <person name="Lui A."/>
            <person name="MacDonald P.J.P."/>
            <person name="Montmayeur A."/>
            <person name="Murphy C."/>
            <person name="Neiman D."/>
            <person name="Pearson M."/>
            <person name="Priest M."/>
            <person name="Roberts A."/>
            <person name="Saif S."/>
            <person name="Shea T."/>
            <person name="Shenoy N."/>
            <person name="Sisk P."/>
            <person name="Stolte C."/>
            <person name="Sykes S."/>
            <person name="Wortman J."/>
            <person name="Nusbaum C."/>
            <person name="Birren B."/>
        </authorList>
    </citation>
    <scope>NUCLEOTIDE SEQUENCE [LARGE SCALE GENOMIC DNA]</scope>
    <source>
        <strain evidence="2 3">1_3_50AFAA</strain>
    </source>
</reference>
<accession>A0A096AZN3</accession>
<dbReference type="CDD" id="cd04301">
    <property type="entry name" value="NAT_SF"/>
    <property type="match status" value="1"/>
</dbReference>
<dbReference type="SUPFAM" id="SSF55729">
    <property type="entry name" value="Acyl-CoA N-acyltransferases (Nat)"/>
    <property type="match status" value="1"/>
</dbReference>
<evidence type="ECO:0000313" key="2">
    <source>
        <dbReference type="EMBL" id="KGF52523.1"/>
    </source>
</evidence>
<evidence type="ECO:0000259" key="1">
    <source>
        <dbReference type="PROSITE" id="PS51186"/>
    </source>
</evidence>